<evidence type="ECO:0000256" key="2">
    <source>
        <dbReference type="SAM" id="Phobius"/>
    </source>
</evidence>
<dbReference type="EMBL" id="FLYH01000022">
    <property type="protein sequence ID" value="SCA83401.1"/>
    <property type="molecule type" value="Genomic_DNA"/>
</dbReference>
<dbReference type="VEuPathDB" id="PlasmoDB:PVP01_0000380"/>
<evidence type="ECO:0000313" key="4">
    <source>
        <dbReference type="Proteomes" id="UP000196402"/>
    </source>
</evidence>
<keyword evidence="2" id="KW-1133">Transmembrane helix</keyword>
<name>A0A1G4EI20_PLAVI</name>
<dbReference type="VEuPathDB" id="PlasmoDB:PVW1_000022600"/>
<dbReference type="Proteomes" id="UP000196402">
    <property type="component" value="Unassembled WGS sequence"/>
</dbReference>
<protein>
    <submittedName>
        <fullName evidence="3">VIR protein</fullName>
    </submittedName>
</protein>
<reference evidence="3 4" key="1">
    <citation type="submission" date="2016-07" db="EMBL/GenBank/DDBJ databases">
        <authorList>
            <consortium name="Pathogen Informatics"/>
        </authorList>
    </citation>
    <scope>NUCLEOTIDE SEQUENCE [LARGE SCALE GENOMIC DNA]</scope>
</reference>
<keyword evidence="2" id="KW-0812">Transmembrane</keyword>
<feature type="region of interest" description="Disordered" evidence="1">
    <location>
        <begin position="283"/>
        <end position="309"/>
    </location>
</feature>
<evidence type="ECO:0000313" key="3">
    <source>
        <dbReference type="EMBL" id="SCA83401.1"/>
    </source>
</evidence>
<gene>
    <name evidence="3" type="ORF">PVT01_000009400</name>
</gene>
<dbReference type="Pfam" id="PF05795">
    <property type="entry name" value="Plasmodium_Vir"/>
    <property type="match status" value="1"/>
</dbReference>
<feature type="compositionally biased region" description="Polar residues" evidence="1">
    <location>
        <begin position="299"/>
        <end position="309"/>
    </location>
</feature>
<dbReference type="InterPro" id="IPR008780">
    <property type="entry name" value="Plasmodium_Vir"/>
</dbReference>
<organism evidence="3 4">
    <name type="scientific">Plasmodium vivax</name>
    <name type="common">malaria parasite P. vivax</name>
    <dbReference type="NCBI Taxonomy" id="5855"/>
    <lineage>
        <taxon>Eukaryota</taxon>
        <taxon>Sar</taxon>
        <taxon>Alveolata</taxon>
        <taxon>Apicomplexa</taxon>
        <taxon>Aconoidasida</taxon>
        <taxon>Haemosporida</taxon>
        <taxon>Plasmodiidae</taxon>
        <taxon>Plasmodium</taxon>
        <taxon>Plasmodium (Plasmodium)</taxon>
    </lineage>
</organism>
<accession>A0A1G4EI20</accession>
<sequence>MAPGEISDEYEFFENMDKNSMYKAVITVQNGTALEASTADATIIDCHRRGFRGAEQKTCVKFNKLISSLCSIQSSYGFNGLLNDNDYNYLKLWFILELKREGAIGNAYLDDFSFKTYKKIDGCFDNDIFDRILGYIDDGAFQKMKLLDKLYLNFFEIYDIINSTGKIQIQNCFQYSNKCIEDYKNARKLCLNRSDYFYKALMRFKKTYKNFYADAIWKDSSNAEYVLKLPGDYEIENLKFYTLEDETYTLILISLFTSVFAVFLILIYIYMFTPIGSRMRARRKNKKKKFRDQDDNSKKSLQYSDDSYNLGSNSRKYNLSYHST</sequence>
<dbReference type="AlphaFoldDB" id="A0A1G4EI20"/>
<evidence type="ECO:0000256" key="1">
    <source>
        <dbReference type="SAM" id="MobiDB-lite"/>
    </source>
</evidence>
<proteinExistence type="predicted"/>
<keyword evidence="2" id="KW-0472">Membrane</keyword>
<feature type="transmembrane region" description="Helical" evidence="2">
    <location>
        <begin position="248"/>
        <end position="273"/>
    </location>
</feature>
<dbReference type="VEuPathDB" id="PlasmoDB:PVPAM_130009800"/>